<feature type="transmembrane region" description="Helical" evidence="1">
    <location>
        <begin position="183"/>
        <end position="200"/>
    </location>
</feature>
<reference evidence="2 3" key="1">
    <citation type="journal article" date="2015" name="Genome Biol. Evol.">
        <title>Comparative Genomics of Listeria Sensu Lato: Genus-Wide Differences in Evolutionary Dynamics and the Progressive Gain of Complex, Potentially Pathogenicity-Related Traits through Lateral Gene Transfer.</title>
        <authorList>
            <person name="Chiara M."/>
            <person name="Caruso M."/>
            <person name="D'Erchia A.M."/>
            <person name="Manzari C."/>
            <person name="Fraccalvieri R."/>
            <person name="Goffredo E."/>
            <person name="Latorre L."/>
            <person name="Miccolupo A."/>
            <person name="Padalino I."/>
            <person name="Santagada G."/>
            <person name="Chiocco D."/>
            <person name="Pesole G."/>
            <person name="Horner D.S."/>
            <person name="Parisi A."/>
        </authorList>
    </citation>
    <scope>NUCLEOTIDE SEQUENCE [LARGE SCALE GENOMIC DNA]</scope>
    <source>
        <strain evidence="2 3">1991</strain>
    </source>
</reference>
<name>A0A0J8G8U1_9LIST</name>
<evidence type="ECO:0000313" key="3">
    <source>
        <dbReference type="Proteomes" id="UP000052258"/>
    </source>
</evidence>
<feature type="transmembrane region" description="Helical" evidence="1">
    <location>
        <begin position="7"/>
        <end position="27"/>
    </location>
</feature>
<feature type="transmembrane region" description="Helical" evidence="1">
    <location>
        <begin position="135"/>
        <end position="153"/>
    </location>
</feature>
<protein>
    <recommendedName>
        <fullName evidence="4">DUF2157 domain-containing protein</fullName>
    </recommendedName>
</protein>
<feature type="transmembrane region" description="Helical" evidence="1">
    <location>
        <begin position="158"/>
        <end position="177"/>
    </location>
</feature>
<feature type="transmembrane region" description="Helical" evidence="1">
    <location>
        <begin position="59"/>
        <end position="77"/>
    </location>
</feature>
<comment type="caution">
    <text evidence="2">The sequence shown here is derived from an EMBL/GenBank/DDBJ whole genome shotgun (WGS) entry which is preliminary data.</text>
</comment>
<feature type="transmembrane region" description="Helical" evidence="1">
    <location>
        <begin position="33"/>
        <end position="52"/>
    </location>
</feature>
<dbReference type="EMBL" id="AZHO01000021">
    <property type="protein sequence ID" value="KMT59107.1"/>
    <property type="molecule type" value="Genomic_DNA"/>
</dbReference>
<keyword evidence="1" id="KW-0472">Membrane</keyword>
<dbReference type="Proteomes" id="UP000052258">
    <property type="component" value="Unassembled WGS sequence"/>
</dbReference>
<keyword evidence="1" id="KW-1133">Transmembrane helix</keyword>
<proteinExistence type="predicted"/>
<dbReference type="PATRIC" id="fig|1430899.3.peg.1684"/>
<feature type="transmembrane region" description="Helical" evidence="1">
    <location>
        <begin position="232"/>
        <end position="252"/>
    </location>
</feature>
<sequence length="262" mass="30693">MDKSTRGFLFISCCFIIGFLILLNFLVFPGEYWSVYTAVLLLSPAYFFLFNGSKHLKSYTLLTSILILVVLGLTNYLETPDYAWVLYAIPAVLAWPIIIFGGKYSAKFGYSFLMSTLLVLCYIGLNIYFEPRFPFSIFTTFAIYWWPLSVLLARFPRAFSVVGTLWLTLFFIMTNLVTTEDTWWIYPVFAVLFWPLSMFFARHIFTYSILSTLLISLFLITVNLITTPQTVWAIYPIFAVLWWPLSVYFFVYRRKNMKQKFS</sequence>
<evidence type="ECO:0008006" key="4">
    <source>
        <dbReference type="Google" id="ProtNLM"/>
    </source>
</evidence>
<gene>
    <name evidence="2" type="ORF">X560_1648</name>
</gene>
<accession>A0A0J8G8U1</accession>
<keyword evidence="1" id="KW-0812">Transmembrane</keyword>
<evidence type="ECO:0000313" key="2">
    <source>
        <dbReference type="EMBL" id="KMT59107.1"/>
    </source>
</evidence>
<feature type="transmembrane region" description="Helical" evidence="1">
    <location>
        <begin position="83"/>
        <end position="101"/>
    </location>
</feature>
<dbReference type="RefSeq" id="WP_007471794.1">
    <property type="nucleotide sequence ID" value="NZ_KQ130616.1"/>
</dbReference>
<dbReference type="AlphaFoldDB" id="A0A0J8G8U1"/>
<dbReference type="OrthoDB" id="2360867at2"/>
<keyword evidence="3" id="KW-1185">Reference proteome</keyword>
<feature type="transmembrane region" description="Helical" evidence="1">
    <location>
        <begin position="207"/>
        <end position="226"/>
    </location>
</feature>
<evidence type="ECO:0000256" key="1">
    <source>
        <dbReference type="SAM" id="Phobius"/>
    </source>
</evidence>
<feature type="transmembrane region" description="Helical" evidence="1">
    <location>
        <begin position="108"/>
        <end position="129"/>
    </location>
</feature>
<organism evidence="2 3">
    <name type="scientific">Listeria fleischmannii 1991</name>
    <dbReference type="NCBI Taxonomy" id="1430899"/>
    <lineage>
        <taxon>Bacteria</taxon>
        <taxon>Bacillati</taxon>
        <taxon>Bacillota</taxon>
        <taxon>Bacilli</taxon>
        <taxon>Bacillales</taxon>
        <taxon>Listeriaceae</taxon>
        <taxon>Listeria</taxon>
    </lineage>
</organism>